<feature type="chain" id="PRO_5034605695" evidence="1">
    <location>
        <begin position="28"/>
        <end position="309"/>
    </location>
</feature>
<evidence type="ECO:0000313" key="3">
    <source>
        <dbReference type="Proteomes" id="UP000593765"/>
    </source>
</evidence>
<dbReference type="EMBL" id="CP063458">
    <property type="protein sequence ID" value="QOV92038.1"/>
    <property type="molecule type" value="Genomic_DNA"/>
</dbReference>
<evidence type="ECO:0000313" key="2">
    <source>
        <dbReference type="EMBL" id="QOV92038.1"/>
    </source>
</evidence>
<protein>
    <submittedName>
        <fullName evidence="2">Uncharacterized protein</fullName>
    </submittedName>
</protein>
<dbReference type="RefSeq" id="WP_206295365.1">
    <property type="nucleotide sequence ID" value="NZ_CP063458.1"/>
</dbReference>
<evidence type="ECO:0000256" key="1">
    <source>
        <dbReference type="SAM" id="SignalP"/>
    </source>
</evidence>
<keyword evidence="1" id="KW-0732">Signal</keyword>
<dbReference type="Proteomes" id="UP000593765">
    <property type="component" value="Chromosome"/>
</dbReference>
<feature type="signal peptide" evidence="1">
    <location>
        <begin position="1"/>
        <end position="27"/>
    </location>
</feature>
<organism evidence="2 3">
    <name type="scientific">Humisphaera borealis</name>
    <dbReference type="NCBI Taxonomy" id="2807512"/>
    <lineage>
        <taxon>Bacteria</taxon>
        <taxon>Pseudomonadati</taxon>
        <taxon>Planctomycetota</taxon>
        <taxon>Phycisphaerae</taxon>
        <taxon>Tepidisphaerales</taxon>
        <taxon>Tepidisphaeraceae</taxon>
        <taxon>Humisphaera</taxon>
    </lineage>
</organism>
<dbReference type="KEGG" id="hbs:IPV69_12065"/>
<proteinExistence type="predicted"/>
<sequence>MNARLSRFVASLALLLGLGLPASQVRAAAVTVDLTRLMAIQTYAIEDKADDEAFAILTGVAAGKELDMQKLPINGSWKIGPRTPAVEPAKPLGVWKGELADGQFALLTVTLFQGKGDDATVKAFVAKKAEAEKAVAGRSAAKATADEAKKIAADTLKAHKALVKDVKKIVGGSEKKTDHYGGQFTLMLWNNGGKIVKRLDPVGLTFGEHAGIDVKTYTKIKRTRRNVMMKDDAGEWYEEEMLMLNDDENAIRVKMLDTEMIKKDGKDFKNVTDYLAEIQVKADGKALKWKLGGENLGVSDVHAWWDWAD</sequence>
<gene>
    <name evidence="2" type="ORF">IPV69_12065</name>
</gene>
<reference evidence="2 3" key="1">
    <citation type="submission" date="2020-10" db="EMBL/GenBank/DDBJ databases">
        <title>Wide distribution of Phycisphaera-like planctomycetes from WD2101 soil group in peatlands and genome analysis of the first cultivated representative.</title>
        <authorList>
            <person name="Dedysh S.N."/>
            <person name="Beletsky A.V."/>
            <person name="Ivanova A."/>
            <person name="Kulichevskaya I.S."/>
            <person name="Suzina N.E."/>
            <person name="Philippov D.A."/>
            <person name="Rakitin A.L."/>
            <person name="Mardanov A.V."/>
            <person name="Ravin N.V."/>
        </authorList>
    </citation>
    <scope>NUCLEOTIDE SEQUENCE [LARGE SCALE GENOMIC DNA]</scope>
    <source>
        <strain evidence="2 3">M1803</strain>
    </source>
</reference>
<name>A0A7M2X2R1_9BACT</name>
<keyword evidence="3" id="KW-1185">Reference proteome</keyword>
<dbReference type="AlphaFoldDB" id="A0A7M2X2R1"/>
<accession>A0A7M2X2R1</accession>